<dbReference type="InterPro" id="IPR000182">
    <property type="entry name" value="GNAT_dom"/>
</dbReference>
<dbReference type="AlphaFoldDB" id="A0A6B8VXS1"/>
<evidence type="ECO:0000313" key="3">
    <source>
        <dbReference type="EMBL" id="QGU06134.1"/>
    </source>
</evidence>
<name>A0A6B8VXS1_9CORY</name>
<evidence type="ECO:0000259" key="2">
    <source>
        <dbReference type="PROSITE" id="PS51186"/>
    </source>
</evidence>
<sequence length="354" mass="37936">MIAADTGVRGAAVLRNVNRVSAHITEHDLAREPWRHYLDFEPARGDYGIVAHLAGQPVGVVWVVFARALGFIQVDVPELVISVDESRQGQGIGAMLLEVIRNYGREARWPGISLSVEAENPAKRLYERVGFETVAAAAEGTMFLAFAEGSNAAQISSSDSSLSATPEIRSVAVYCGSRSGFGTGYQAAAEALGSALAKRGIRLVYGGGNIGLMGSVANASLADGGEVVGVIPQSLVDREMAHHGLSSLEVVETMAQRKTRMENLSDAFVVLPGGAGTLEETFEVLTMMQLGELSGPLALVNTNGFWDPLLQMLEKMAAEGFLRRKFIDSLIVVETPAELFEGFRNWRAPGDKWA</sequence>
<evidence type="ECO:0000313" key="4">
    <source>
        <dbReference type="Proteomes" id="UP000424462"/>
    </source>
</evidence>
<feature type="domain" description="N-acetyltransferase" evidence="2">
    <location>
        <begin position="1"/>
        <end position="153"/>
    </location>
</feature>
<proteinExistence type="inferred from homology"/>
<dbReference type="SUPFAM" id="SSF102405">
    <property type="entry name" value="MCP/YpsA-like"/>
    <property type="match status" value="1"/>
</dbReference>
<dbReference type="Pfam" id="PF03641">
    <property type="entry name" value="Lysine_decarbox"/>
    <property type="match status" value="1"/>
</dbReference>
<gene>
    <name evidence="3" type="primary">fas1</name>
    <name evidence="3" type="ORF">COCCU_00830</name>
</gene>
<dbReference type="InterPro" id="IPR031100">
    <property type="entry name" value="LOG_fam"/>
</dbReference>
<dbReference type="NCBIfam" id="TIGR00730">
    <property type="entry name" value="Rossman fold protein, TIGR00730 family"/>
    <property type="match status" value="1"/>
</dbReference>
<dbReference type="Gene3D" id="3.40.50.450">
    <property type="match status" value="1"/>
</dbReference>
<organism evidence="3 4">
    <name type="scientific">Corynebacterium occultum</name>
    <dbReference type="NCBI Taxonomy" id="2675219"/>
    <lineage>
        <taxon>Bacteria</taxon>
        <taxon>Bacillati</taxon>
        <taxon>Actinomycetota</taxon>
        <taxon>Actinomycetes</taxon>
        <taxon>Mycobacteriales</taxon>
        <taxon>Corynebacteriaceae</taxon>
        <taxon>Corynebacterium</taxon>
    </lineage>
</organism>
<dbReference type="InterPro" id="IPR005269">
    <property type="entry name" value="LOG"/>
</dbReference>
<dbReference type="PANTHER" id="PTHR31223">
    <property type="entry name" value="LOG FAMILY PROTEIN YJL055W"/>
    <property type="match status" value="1"/>
</dbReference>
<dbReference type="GO" id="GO:0009691">
    <property type="term" value="P:cytokinin biosynthetic process"/>
    <property type="evidence" value="ECO:0007669"/>
    <property type="project" value="InterPro"/>
</dbReference>
<dbReference type="EMBL" id="CP046455">
    <property type="protein sequence ID" value="QGU06134.1"/>
    <property type="molecule type" value="Genomic_DNA"/>
</dbReference>
<accession>A0A6B8VXS1</accession>
<keyword evidence="4" id="KW-1185">Reference proteome</keyword>
<reference evidence="3 4" key="1">
    <citation type="submission" date="2019-11" db="EMBL/GenBank/DDBJ databases">
        <title>Complete genome sequence of Corynebacterium kalinowskii 1959, a novel Corynebacterium species isolated from soil of a small paddock in Vilsendorf, Germany.</title>
        <authorList>
            <person name="Schaffert L."/>
            <person name="Ruwe M."/>
            <person name="Milse J."/>
            <person name="Hanuschka K."/>
            <person name="Ortseifen V."/>
            <person name="Droste J."/>
            <person name="Brandt D."/>
            <person name="Schlueter L."/>
            <person name="Kutter Y."/>
            <person name="Vinke S."/>
            <person name="Viehoefer P."/>
            <person name="Jacob L."/>
            <person name="Luebke N.-C."/>
            <person name="Schulte-Berndt E."/>
            <person name="Hain C."/>
            <person name="Linder M."/>
            <person name="Schmidt P."/>
            <person name="Wollenschlaeger L."/>
            <person name="Luttermann T."/>
            <person name="Thieme E."/>
            <person name="Hassa J."/>
            <person name="Haak M."/>
            <person name="Wittchen M."/>
            <person name="Mentz A."/>
            <person name="Persicke M."/>
            <person name="Busche T."/>
            <person name="Ruckert C."/>
        </authorList>
    </citation>
    <scope>NUCLEOTIDE SEQUENCE [LARGE SCALE GENOMIC DNA]</scope>
    <source>
        <strain evidence="3 4">2039</strain>
    </source>
</reference>
<dbReference type="CDD" id="cd04301">
    <property type="entry name" value="NAT_SF"/>
    <property type="match status" value="1"/>
</dbReference>
<dbReference type="PANTHER" id="PTHR31223:SF70">
    <property type="entry name" value="LOG FAMILY PROTEIN YJL055W"/>
    <property type="match status" value="1"/>
</dbReference>
<dbReference type="KEGG" id="cok:COCCU_00830"/>
<dbReference type="Pfam" id="PF13508">
    <property type="entry name" value="Acetyltransf_7"/>
    <property type="match status" value="1"/>
</dbReference>
<dbReference type="Gene3D" id="3.40.630.30">
    <property type="match status" value="1"/>
</dbReference>
<dbReference type="GO" id="GO:0005829">
    <property type="term" value="C:cytosol"/>
    <property type="evidence" value="ECO:0007669"/>
    <property type="project" value="TreeGrafter"/>
</dbReference>
<dbReference type="Proteomes" id="UP000424462">
    <property type="component" value="Chromosome"/>
</dbReference>
<comment type="similarity">
    <text evidence="1">Belongs to the LOG family.</text>
</comment>
<dbReference type="GO" id="GO:0016747">
    <property type="term" value="F:acyltransferase activity, transferring groups other than amino-acyl groups"/>
    <property type="evidence" value="ECO:0007669"/>
    <property type="project" value="InterPro"/>
</dbReference>
<dbReference type="InterPro" id="IPR016181">
    <property type="entry name" value="Acyl_CoA_acyltransferase"/>
</dbReference>
<dbReference type="GO" id="GO:0016799">
    <property type="term" value="F:hydrolase activity, hydrolyzing N-glycosyl compounds"/>
    <property type="evidence" value="ECO:0007669"/>
    <property type="project" value="TreeGrafter"/>
</dbReference>
<evidence type="ECO:0000256" key="1">
    <source>
        <dbReference type="ARBA" id="ARBA00006763"/>
    </source>
</evidence>
<protein>
    <submittedName>
        <fullName evidence="3">LOG family protein ORF6 in fasciation locus</fullName>
    </submittedName>
</protein>
<dbReference type="SUPFAM" id="SSF55729">
    <property type="entry name" value="Acyl-CoA N-acyltransferases (Nat)"/>
    <property type="match status" value="1"/>
</dbReference>
<dbReference type="PROSITE" id="PS51186">
    <property type="entry name" value="GNAT"/>
    <property type="match status" value="1"/>
</dbReference>